<accession>A0ABT1HXS6</accession>
<reference evidence="2 3" key="1">
    <citation type="submission" date="2022-06" db="EMBL/GenBank/DDBJ databases">
        <title>Genomic Encyclopedia of Archaeal and Bacterial Type Strains, Phase II (KMG-II): from individual species to whole genera.</title>
        <authorList>
            <person name="Goeker M."/>
        </authorList>
    </citation>
    <scope>NUCLEOTIDE SEQUENCE [LARGE SCALE GENOMIC DNA]</scope>
    <source>
        <strain evidence="2 3">DSM 40477</strain>
    </source>
</reference>
<dbReference type="EMBL" id="JAMTCP010000025">
    <property type="protein sequence ID" value="MCP2260314.1"/>
    <property type="molecule type" value="Genomic_DNA"/>
</dbReference>
<dbReference type="SUPFAM" id="SSF51556">
    <property type="entry name" value="Metallo-dependent hydrolases"/>
    <property type="match status" value="1"/>
</dbReference>
<dbReference type="InterPro" id="IPR032466">
    <property type="entry name" value="Metal_Hydrolase"/>
</dbReference>
<dbReference type="Gene3D" id="3.20.20.140">
    <property type="entry name" value="Metal-dependent hydrolases"/>
    <property type="match status" value="1"/>
</dbReference>
<feature type="domain" description="Amidohydrolase-related" evidence="1">
    <location>
        <begin position="98"/>
        <end position="271"/>
    </location>
</feature>
<dbReference type="InterPro" id="IPR006680">
    <property type="entry name" value="Amidohydro-rel"/>
</dbReference>
<dbReference type="Pfam" id="PF04909">
    <property type="entry name" value="Amidohydro_2"/>
    <property type="match status" value="1"/>
</dbReference>
<sequence>MTGMSGNGAGVNGWDAREARDVAVSSGARVRGLEGIDLFDVDVLVGRHPDRPGQDGDPAAVWSMLNGNGIHAGAVCSVRGAVFDLTTGNTETHAVAMAYPRLVPVSTVDLRDALRAEREIERMAEDGARVLRLFPDEQRVEADFPGFRHVARRAAERGLVVLTGGDVRRVWRPFADLGATVVFLDTHCYHLADFLLLARDEPGFHTSTRLLNSVDSLELVAAEVGARRLLFGSRAPLSEPTVPLLRLSRSGLEPEQRALVGGGNARRLLGLDGPDPR</sequence>
<evidence type="ECO:0000313" key="3">
    <source>
        <dbReference type="Proteomes" id="UP001205311"/>
    </source>
</evidence>
<dbReference type="RefSeq" id="WP_253671168.1">
    <property type="nucleotide sequence ID" value="NZ_JAMTCP010000025.1"/>
</dbReference>
<dbReference type="Proteomes" id="UP001205311">
    <property type="component" value="Unassembled WGS sequence"/>
</dbReference>
<protein>
    <submittedName>
        <fullName evidence="2">Metal-dependent hydrolase, TIM-barrel fold</fullName>
    </submittedName>
</protein>
<evidence type="ECO:0000259" key="1">
    <source>
        <dbReference type="Pfam" id="PF04909"/>
    </source>
</evidence>
<keyword evidence="2" id="KW-0378">Hydrolase</keyword>
<comment type="caution">
    <text evidence="2">The sequence shown here is derived from an EMBL/GenBank/DDBJ whole genome shotgun (WGS) entry which is preliminary data.</text>
</comment>
<organism evidence="2 3">
    <name type="scientific">Streptoalloteichus tenebrarius (strain ATCC 17920 / DSM 40477 / JCM 4838 / CBS 697.72 / NBRC 16177 / NCIMB 11028 / NRRL B-12390 / A12253. 1 / ISP 5477)</name>
    <name type="common">Streptomyces tenebrarius</name>
    <dbReference type="NCBI Taxonomy" id="1933"/>
    <lineage>
        <taxon>Bacteria</taxon>
        <taxon>Bacillati</taxon>
        <taxon>Actinomycetota</taxon>
        <taxon>Actinomycetes</taxon>
        <taxon>Pseudonocardiales</taxon>
        <taxon>Pseudonocardiaceae</taxon>
        <taxon>Streptoalloteichus</taxon>
    </lineage>
</organism>
<keyword evidence="3" id="KW-1185">Reference proteome</keyword>
<gene>
    <name evidence="2" type="ORF">LX15_004027</name>
</gene>
<evidence type="ECO:0000313" key="2">
    <source>
        <dbReference type="EMBL" id="MCP2260314.1"/>
    </source>
</evidence>
<dbReference type="GO" id="GO:0016787">
    <property type="term" value="F:hydrolase activity"/>
    <property type="evidence" value="ECO:0007669"/>
    <property type="project" value="UniProtKB-KW"/>
</dbReference>
<proteinExistence type="predicted"/>
<name>A0ABT1HXS6_STRSD</name>